<dbReference type="Proteomes" id="UP000630805">
    <property type="component" value="Unassembled WGS sequence"/>
</dbReference>
<name>A0ABX2PSQ0_9RHOB</name>
<reference evidence="1 2" key="1">
    <citation type="submission" date="2020-06" db="EMBL/GenBank/DDBJ databases">
        <authorList>
            <person name="Cao W.R."/>
        </authorList>
    </citation>
    <scope>NUCLEOTIDE SEQUENCE [LARGE SCALE GENOMIC DNA]</scope>
    <source>
        <strain evidence="1 2">B1Z28</strain>
    </source>
</reference>
<dbReference type="InterPro" id="IPR009061">
    <property type="entry name" value="DNA-bd_dom_put_sf"/>
</dbReference>
<dbReference type="InterPro" id="IPR036388">
    <property type="entry name" value="WH-like_DNA-bd_sf"/>
</dbReference>
<gene>
    <name evidence="1" type="ORF">HW561_15525</name>
</gene>
<sequence>MGKRANPMAVKAVLTYDIKEAAAALGKTPATIRSWIKDGLPVMSSRKPYLISGEAIRFYLRAKYKAAKRPLRPSDFFCPGCGGARQPVGMTATVWPMKNRTVLLKGVCTKCGGTCTRMISKSRLGEFAHRFQLSNKADSEP</sequence>
<keyword evidence="2" id="KW-1185">Reference proteome</keyword>
<dbReference type="RefSeq" id="WP_176866257.1">
    <property type="nucleotide sequence ID" value="NZ_JABXWT010000010.1"/>
</dbReference>
<dbReference type="SUPFAM" id="SSF46955">
    <property type="entry name" value="Putative DNA-binding domain"/>
    <property type="match status" value="1"/>
</dbReference>
<dbReference type="Gene3D" id="1.10.10.10">
    <property type="entry name" value="Winged helix-like DNA-binding domain superfamily/Winged helix DNA-binding domain"/>
    <property type="match status" value="1"/>
</dbReference>
<proteinExistence type="predicted"/>
<evidence type="ECO:0000313" key="2">
    <source>
        <dbReference type="Proteomes" id="UP000630805"/>
    </source>
</evidence>
<organism evidence="1 2">
    <name type="scientific">Ruegeria haliotis</name>
    <dbReference type="NCBI Taxonomy" id="2747601"/>
    <lineage>
        <taxon>Bacteria</taxon>
        <taxon>Pseudomonadati</taxon>
        <taxon>Pseudomonadota</taxon>
        <taxon>Alphaproteobacteria</taxon>
        <taxon>Rhodobacterales</taxon>
        <taxon>Roseobacteraceae</taxon>
        <taxon>Ruegeria</taxon>
    </lineage>
</organism>
<protein>
    <submittedName>
        <fullName evidence="1">Helix-turn-helix domain-containing protein</fullName>
    </submittedName>
</protein>
<accession>A0ABX2PSQ0</accession>
<comment type="caution">
    <text evidence="1">The sequence shown here is derived from an EMBL/GenBank/DDBJ whole genome shotgun (WGS) entry which is preliminary data.</text>
</comment>
<evidence type="ECO:0000313" key="1">
    <source>
        <dbReference type="EMBL" id="NVO57203.1"/>
    </source>
</evidence>
<dbReference type="EMBL" id="JABXWT010000010">
    <property type="protein sequence ID" value="NVO57203.1"/>
    <property type="molecule type" value="Genomic_DNA"/>
</dbReference>